<dbReference type="Proteomes" id="UP000319852">
    <property type="component" value="Chromosome"/>
</dbReference>
<feature type="transmembrane region" description="Helical" evidence="1">
    <location>
        <begin position="43"/>
        <end position="66"/>
    </location>
</feature>
<evidence type="ECO:0000313" key="3">
    <source>
        <dbReference type="Proteomes" id="UP000319852"/>
    </source>
</evidence>
<accession>A0A517MWI3</accession>
<keyword evidence="1" id="KW-0812">Transmembrane</keyword>
<dbReference type="AlphaFoldDB" id="A0A517MWI3"/>
<evidence type="ECO:0000256" key="1">
    <source>
        <dbReference type="SAM" id="Phobius"/>
    </source>
</evidence>
<protein>
    <submittedName>
        <fullName evidence="2">Uncharacterized protein</fullName>
    </submittedName>
</protein>
<evidence type="ECO:0000313" key="2">
    <source>
        <dbReference type="EMBL" id="QDS99234.1"/>
    </source>
</evidence>
<name>A0A517MWI3_9BACT</name>
<dbReference type="KEGG" id="amob:HG15A2_25520"/>
<keyword evidence="3" id="KW-1185">Reference proteome</keyword>
<dbReference type="EMBL" id="CP036263">
    <property type="protein sequence ID" value="QDS99234.1"/>
    <property type="molecule type" value="Genomic_DNA"/>
</dbReference>
<keyword evidence="1" id="KW-1133">Transmembrane helix</keyword>
<sequence length="112" mass="12371">MSTGSDSLATSPLYESGVLAARRPVLYYQHVLLSMLNSRILRVMWKIGLIAFLTLSFIAIAGTEFLRSHVRRIRERDHPVTGTQGIAMWGSLITGICLLGTFVCGIMAWLSS</sequence>
<keyword evidence="1" id="KW-0472">Membrane</keyword>
<organism evidence="2 3">
    <name type="scientific">Adhaeretor mobilis</name>
    <dbReference type="NCBI Taxonomy" id="1930276"/>
    <lineage>
        <taxon>Bacteria</taxon>
        <taxon>Pseudomonadati</taxon>
        <taxon>Planctomycetota</taxon>
        <taxon>Planctomycetia</taxon>
        <taxon>Pirellulales</taxon>
        <taxon>Lacipirellulaceae</taxon>
        <taxon>Adhaeretor</taxon>
    </lineage>
</organism>
<feature type="transmembrane region" description="Helical" evidence="1">
    <location>
        <begin position="86"/>
        <end position="110"/>
    </location>
</feature>
<reference evidence="2 3" key="1">
    <citation type="submission" date="2019-02" db="EMBL/GenBank/DDBJ databases">
        <title>Deep-cultivation of Planctomycetes and their phenomic and genomic characterization uncovers novel biology.</title>
        <authorList>
            <person name="Wiegand S."/>
            <person name="Jogler M."/>
            <person name="Boedeker C."/>
            <person name="Pinto D."/>
            <person name="Vollmers J."/>
            <person name="Rivas-Marin E."/>
            <person name="Kohn T."/>
            <person name="Peeters S.H."/>
            <person name="Heuer A."/>
            <person name="Rast P."/>
            <person name="Oberbeckmann S."/>
            <person name="Bunk B."/>
            <person name="Jeske O."/>
            <person name="Meyerdierks A."/>
            <person name="Storesund J.E."/>
            <person name="Kallscheuer N."/>
            <person name="Luecker S."/>
            <person name="Lage O.M."/>
            <person name="Pohl T."/>
            <person name="Merkel B.J."/>
            <person name="Hornburger P."/>
            <person name="Mueller R.-W."/>
            <person name="Bruemmer F."/>
            <person name="Labrenz M."/>
            <person name="Spormann A.M."/>
            <person name="Op den Camp H."/>
            <person name="Overmann J."/>
            <person name="Amann R."/>
            <person name="Jetten M.S.M."/>
            <person name="Mascher T."/>
            <person name="Medema M.H."/>
            <person name="Devos D.P."/>
            <person name="Kaster A.-K."/>
            <person name="Ovreas L."/>
            <person name="Rohde M."/>
            <person name="Galperin M.Y."/>
            <person name="Jogler C."/>
        </authorList>
    </citation>
    <scope>NUCLEOTIDE SEQUENCE [LARGE SCALE GENOMIC DNA]</scope>
    <source>
        <strain evidence="2 3">HG15A2</strain>
    </source>
</reference>
<proteinExistence type="predicted"/>
<gene>
    <name evidence="2" type="ORF">HG15A2_25520</name>
</gene>